<dbReference type="SUPFAM" id="SSF57850">
    <property type="entry name" value="RING/U-box"/>
    <property type="match status" value="1"/>
</dbReference>
<feature type="compositionally biased region" description="Polar residues" evidence="17">
    <location>
        <begin position="282"/>
        <end position="296"/>
    </location>
</feature>
<protein>
    <recommendedName>
        <fullName evidence="10">E3 ubiquitin-protein ligase Topors</fullName>
        <ecNumber evidence="2">2.3.2.27</ecNumber>
    </recommendedName>
    <alternativeName>
        <fullName evidence="11">RING-type E3 ubiquitin transferase Topors</fullName>
    </alternativeName>
    <alternativeName>
        <fullName evidence="13">SUMO1-protein E3 ligase Topors</fullName>
    </alternativeName>
    <alternativeName>
        <fullName evidence="12">Topoisomerase I-binding RING finger protein</fullName>
    </alternativeName>
    <alternativeName>
        <fullName evidence="14">Topoisomerase I-binding arginine/serine-rich protein</fullName>
    </alternativeName>
    <alternativeName>
        <fullName evidence="15">Tumor suppressor p53-binding protein 3</fullName>
    </alternativeName>
</protein>
<evidence type="ECO:0000256" key="11">
    <source>
        <dbReference type="ARBA" id="ARBA00076856"/>
    </source>
</evidence>
<keyword evidence="5 16" id="KW-0863">Zinc-finger</keyword>
<feature type="compositionally biased region" description="Basic residues" evidence="17">
    <location>
        <begin position="482"/>
        <end position="508"/>
    </location>
</feature>
<dbReference type="PROSITE" id="PS50089">
    <property type="entry name" value="ZF_RING_2"/>
    <property type="match status" value="1"/>
</dbReference>
<dbReference type="Pfam" id="PF00097">
    <property type="entry name" value="zf-C3HC4"/>
    <property type="match status" value="1"/>
</dbReference>
<feature type="compositionally biased region" description="Polar residues" evidence="17">
    <location>
        <begin position="617"/>
        <end position="631"/>
    </location>
</feature>
<keyword evidence="3" id="KW-0808">Transferase</keyword>
<feature type="compositionally biased region" description="Basic residues" evidence="17">
    <location>
        <begin position="452"/>
        <end position="474"/>
    </location>
</feature>
<dbReference type="FunFam" id="3.30.40.10:FF:000136">
    <property type="entry name" value="E3 ubiquitin-protein ligase Topors"/>
    <property type="match status" value="1"/>
</dbReference>
<dbReference type="Pfam" id="PF26084">
    <property type="entry name" value="PWI_Topors"/>
    <property type="match status" value="1"/>
</dbReference>
<dbReference type="Gene3D" id="3.30.40.10">
    <property type="entry name" value="Zinc/RING finger domain, C3HC4 (zinc finger)"/>
    <property type="match status" value="1"/>
</dbReference>
<dbReference type="Proteomes" id="UP000606274">
    <property type="component" value="Unassembled WGS sequence"/>
</dbReference>
<evidence type="ECO:0000256" key="1">
    <source>
        <dbReference type="ARBA" id="ARBA00000900"/>
    </source>
</evidence>
<name>A0A8T0BRS3_SILME</name>
<accession>A0A8T0BRS3</accession>
<feature type="compositionally biased region" description="Basic residues" evidence="17">
    <location>
        <begin position="648"/>
        <end position="666"/>
    </location>
</feature>
<evidence type="ECO:0000256" key="12">
    <source>
        <dbReference type="ARBA" id="ARBA00076940"/>
    </source>
</evidence>
<evidence type="ECO:0000313" key="20">
    <source>
        <dbReference type="Proteomes" id="UP000606274"/>
    </source>
</evidence>
<dbReference type="InterPro" id="IPR013083">
    <property type="entry name" value="Znf_RING/FYVE/PHD"/>
</dbReference>
<dbReference type="EMBL" id="JABFDY010000002">
    <property type="protein sequence ID" value="KAF7710012.1"/>
    <property type="molecule type" value="Genomic_DNA"/>
</dbReference>
<evidence type="ECO:0000256" key="6">
    <source>
        <dbReference type="ARBA" id="ARBA00022786"/>
    </source>
</evidence>
<evidence type="ECO:0000313" key="19">
    <source>
        <dbReference type="EMBL" id="KAF7710012.1"/>
    </source>
</evidence>
<dbReference type="GO" id="GO:0061630">
    <property type="term" value="F:ubiquitin protein ligase activity"/>
    <property type="evidence" value="ECO:0007669"/>
    <property type="project" value="UniProtKB-EC"/>
</dbReference>
<dbReference type="InterPro" id="IPR018957">
    <property type="entry name" value="Znf_C3HC4_RING-type"/>
</dbReference>
<dbReference type="SMART" id="SM00184">
    <property type="entry name" value="RING"/>
    <property type="match status" value="1"/>
</dbReference>
<dbReference type="AlphaFoldDB" id="A0A8T0BRS3"/>
<evidence type="ECO:0000259" key="18">
    <source>
        <dbReference type="PROSITE" id="PS50089"/>
    </source>
</evidence>
<dbReference type="GO" id="GO:0000209">
    <property type="term" value="P:protein polyubiquitination"/>
    <property type="evidence" value="ECO:0007669"/>
    <property type="project" value="TreeGrafter"/>
</dbReference>
<dbReference type="GO" id="GO:0006513">
    <property type="term" value="P:protein monoubiquitination"/>
    <property type="evidence" value="ECO:0007669"/>
    <property type="project" value="TreeGrafter"/>
</dbReference>
<organism evidence="19 20">
    <name type="scientific">Silurus meridionalis</name>
    <name type="common">Southern catfish</name>
    <name type="synonym">Silurus soldatovi meridionalis</name>
    <dbReference type="NCBI Taxonomy" id="175797"/>
    <lineage>
        <taxon>Eukaryota</taxon>
        <taxon>Metazoa</taxon>
        <taxon>Chordata</taxon>
        <taxon>Craniata</taxon>
        <taxon>Vertebrata</taxon>
        <taxon>Euteleostomi</taxon>
        <taxon>Actinopterygii</taxon>
        <taxon>Neopterygii</taxon>
        <taxon>Teleostei</taxon>
        <taxon>Ostariophysi</taxon>
        <taxon>Siluriformes</taxon>
        <taxon>Siluridae</taxon>
        <taxon>Silurus</taxon>
    </lineage>
</organism>
<evidence type="ECO:0000256" key="10">
    <source>
        <dbReference type="ARBA" id="ARBA00071236"/>
    </source>
</evidence>
<keyword evidence="6" id="KW-0833">Ubl conjugation pathway</keyword>
<reference evidence="19" key="1">
    <citation type="submission" date="2020-08" db="EMBL/GenBank/DDBJ databases">
        <title>Chromosome-level assembly of Southern catfish (Silurus meridionalis) provides insights into visual adaptation to the nocturnal and benthic lifestyles.</title>
        <authorList>
            <person name="Zhang Y."/>
            <person name="Wang D."/>
            <person name="Peng Z."/>
        </authorList>
    </citation>
    <scope>NUCLEOTIDE SEQUENCE</scope>
    <source>
        <strain evidence="19">SWU-2019-XX</strain>
        <tissue evidence="19">Muscle</tissue>
    </source>
</reference>
<dbReference type="CDD" id="cd16574">
    <property type="entry name" value="RING-HC_Topors"/>
    <property type="match status" value="1"/>
</dbReference>
<dbReference type="PANTHER" id="PTHR46077:SF1">
    <property type="entry name" value="TOP1 BINDING ARGININE_SERINE RICH PROTEIN, E3 UBIQUITIN LIGASE"/>
    <property type="match status" value="1"/>
</dbReference>
<evidence type="ECO:0000256" key="17">
    <source>
        <dbReference type="SAM" id="MobiDB-lite"/>
    </source>
</evidence>
<dbReference type="InterPro" id="IPR058746">
    <property type="entry name" value="Znf_RING-type_Topors"/>
</dbReference>
<dbReference type="InterPro" id="IPR001841">
    <property type="entry name" value="Znf_RING"/>
</dbReference>
<keyword evidence="4" id="KW-0479">Metal-binding</keyword>
<feature type="compositionally biased region" description="Basic residues" evidence="17">
    <location>
        <begin position="434"/>
        <end position="444"/>
    </location>
</feature>
<dbReference type="InterPro" id="IPR058745">
    <property type="entry name" value="PWI_Topors"/>
</dbReference>
<feature type="domain" description="RING-type" evidence="18">
    <location>
        <begin position="30"/>
        <end position="69"/>
    </location>
</feature>
<dbReference type="GO" id="GO:0008630">
    <property type="term" value="P:intrinsic apoptotic signaling pathway in response to DNA damage"/>
    <property type="evidence" value="ECO:0007669"/>
    <property type="project" value="UniProtKB-ARBA"/>
</dbReference>
<keyword evidence="20" id="KW-1185">Reference proteome</keyword>
<keyword evidence="7" id="KW-0862">Zinc</keyword>
<dbReference type="PROSITE" id="PS00518">
    <property type="entry name" value="ZF_RING_1"/>
    <property type="match status" value="1"/>
</dbReference>
<dbReference type="PANTHER" id="PTHR46077">
    <property type="entry name" value="E3 UBIQUITIN-PROTEIN LIGASE TOPORS"/>
    <property type="match status" value="1"/>
</dbReference>
<feature type="compositionally biased region" description="Basic residues" evidence="17">
    <location>
        <begin position="408"/>
        <end position="424"/>
    </location>
</feature>
<dbReference type="GO" id="GO:0008270">
    <property type="term" value="F:zinc ion binding"/>
    <property type="evidence" value="ECO:0007669"/>
    <property type="project" value="UniProtKB-KW"/>
</dbReference>
<feature type="compositionally biased region" description="Basic residues" evidence="17">
    <location>
        <begin position="557"/>
        <end position="576"/>
    </location>
</feature>
<gene>
    <name evidence="19" type="ORF">HF521_008884</name>
</gene>
<evidence type="ECO:0000256" key="5">
    <source>
        <dbReference type="ARBA" id="ARBA00022771"/>
    </source>
</evidence>
<evidence type="ECO:0000256" key="3">
    <source>
        <dbReference type="ARBA" id="ARBA00022679"/>
    </source>
</evidence>
<evidence type="ECO:0000256" key="4">
    <source>
        <dbReference type="ARBA" id="ARBA00022723"/>
    </source>
</evidence>
<feature type="region of interest" description="Disordered" evidence="17">
    <location>
        <begin position="672"/>
        <end position="691"/>
    </location>
</feature>
<feature type="region of interest" description="Disordered" evidence="17">
    <location>
        <begin position="527"/>
        <end position="666"/>
    </location>
</feature>
<evidence type="ECO:0000256" key="16">
    <source>
        <dbReference type="PROSITE-ProRule" id="PRU00175"/>
    </source>
</evidence>
<dbReference type="EC" id="2.3.2.27" evidence="2"/>
<sequence length="717" mass="82057">MASVEQDADMQTMCAAGESVCEETSPDSKCPICLERFKNVSYADRCFHRFCFRCIVEWGKNKAECPLCKQPFSSIYHSVRSEDDFRLYQLRPSHHSSFGCVGGQRFRYGTTLTHQRRREGPTRGTSYRQEVMRFRRWLYRRGVRVRGVRDGGRSRDTSAEFFRKNPACLHRLVPWLKRELAVIYGSHDSVADVVLHMILSLLTRHDMQGEAFLRELRSFLSSRTEHFLHEFLSFAKAPFNMEAYDHHAVYDCPAPSHLPDISEDEADHSSAPSPWDDETPGPSYSSTSRSVFTVTISDSDVDSGSEEEESARVIADAGANSNVSGTRVEEEEDDHSIDEDCVIIGFIKPIAQRTPELVQLSSDSEMSEQEEPGPSASNQLQARDLANQRSPGKGSAHSAPENRDCSSHGHRRHSHSHRKRRKATNHSSPSYTRSHTHSHTHTYTHRYTYSHCSRHKPQPSRAHSGSRTRARSRSRTREHSRSRTRARSRSRTRARSRSRTRARSYSKRWRTHASLQYMDCFELLSVSPSPSSHQRFSHEKASGKQKRKSLPVEEKKRRSREKHHHHLKKKKKKSGRRSSSMEFGAEVRKHHKRKKKHKRKSQHERRGRSLGTHPSADITNLTDTQSTQEATPLNGAAATNIETTRTPPHTRPHPQTHTPAHTHTHALTLKHTRPHTHAPPHTHTPSNKHTQFQTHNLTTLRVLSSSPWPHGSLPLSE</sequence>
<evidence type="ECO:0000256" key="9">
    <source>
        <dbReference type="ARBA" id="ARBA00023163"/>
    </source>
</evidence>
<evidence type="ECO:0000256" key="7">
    <source>
        <dbReference type="ARBA" id="ARBA00022833"/>
    </source>
</evidence>
<feature type="compositionally biased region" description="Basic residues" evidence="17">
    <location>
        <begin position="588"/>
        <end position="608"/>
    </location>
</feature>
<evidence type="ECO:0000256" key="13">
    <source>
        <dbReference type="ARBA" id="ARBA00079040"/>
    </source>
</evidence>
<comment type="catalytic activity">
    <reaction evidence="1">
        <text>S-ubiquitinyl-[E2 ubiquitin-conjugating enzyme]-L-cysteine + [acceptor protein]-L-lysine = [E2 ubiquitin-conjugating enzyme]-L-cysteine + N(6)-ubiquitinyl-[acceptor protein]-L-lysine.</text>
        <dbReference type="EC" id="2.3.2.27"/>
    </reaction>
</comment>
<evidence type="ECO:0000256" key="15">
    <source>
        <dbReference type="ARBA" id="ARBA00082108"/>
    </source>
</evidence>
<evidence type="ECO:0000256" key="14">
    <source>
        <dbReference type="ARBA" id="ARBA00079184"/>
    </source>
</evidence>
<keyword evidence="9" id="KW-0804">Transcription</keyword>
<evidence type="ECO:0000256" key="2">
    <source>
        <dbReference type="ARBA" id="ARBA00012483"/>
    </source>
</evidence>
<feature type="region of interest" description="Disordered" evidence="17">
    <location>
        <begin position="255"/>
        <end position="336"/>
    </location>
</feature>
<comment type="caution">
    <text evidence="19">The sequence shown here is derived from an EMBL/GenBank/DDBJ whole genome shotgun (WGS) entry which is preliminary data.</text>
</comment>
<dbReference type="GO" id="GO:0032391">
    <property type="term" value="C:photoreceptor connecting cilium"/>
    <property type="evidence" value="ECO:0007669"/>
    <property type="project" value="UniProtKB-ARBA"/>
</dbReference>
<keyword evidence="8" id="KW-0805">Transcription regulation</keyword>
<evidence type="ECO:0000256" key="8">
    <source>
        <dbReference type="ARBA" id="ARBA00023015"/>
    </source>
</evidence>
<proteinExistence type="predicted"/>
<feature type="region of interest" description="Disordered" evidence="17">
    <location>
        <begin position="358"/>
        <end position="508"/>
    </location>
</feature>
<feature type="compositionally biased region" description="Acidic residues" evidence="17">
    <location>
        <begin position="299"/>
        <end position="309"/>
    </location>
</feature>
<dbReference type="InterPro" id="IPR017907">
    <property type="entry name" value="Znf_RING_CS"/>
</dbReference>